<dbReference type="PROSITE" id="PS00211">
    <property type="entry name" value="ABC_TRANSPORTER_1"/>
    <property type="match status" value="1"/>
</dbReference>
<dbReference type="PANTHER" id="PTHR48041:SF119">
    <property type="entry name" value="ROA1P"/>
    <property type="match status" value="1"/>
</dbReference>
<feature type="region of interest" description="Disordered" evidence="8">
    <location>
        <begin position="416"/>
        <end position="447"/>
    </location>
</feature>
<accession>A0A9W9XI87</accession>
<dbReference type="SUPFAM" id="SSF52540">
    <property type="entry name" value="P-loop containing nucleoside triphosphate hydrolases"/>
    <property type="match status" value="2"/>
</dbReference>
<keyword evidence="12" id="KW-1185">Reference proteome</keyword>
<dbReference type="PANTHER" id="PTHR48041">
    <property type="entry name" value="ABC TRANSPORTER G FAMILY MEMBER 28"/>
    <property type="match status" value="1"/>
</dbReference>
<protein>
    <submittedName>
        <fullName evidence="11">ABC transporter ATP-binding protein/permease</fullName>
    </submittedName>
</protein>
<dbReference type="InterPro" id="IPR003439">
    <property type="entry name" value="ABC_transporter-like_ATP-bd"/>
</dbReference>
<evidence type="ECO:0000256" key="8">
    <source>
        <dbReference type="SAM" id="MobiDB-lite"/>
    </source>
</evidence>
<gene>
    <name evidence="11" type="ORF">N7539_001756</name>
</gene>
<evidence type="ECO:0000256" key="4">
    <source>
        <dbReference type="ARBA" id="ARBA00022741"/>
    </source>
</evidence>
<feature type="transmembrane region" description="Helical" evidence="9">
    <location>
        <begin position="615"/>
        <end position="634"/>
    </location>
</feature>
<dbReference type="FunFam" id="3.40.50.300:FF:001882">
    <property type="entry name" value="ABC efflux transporter, putative"/>
    <property type="match status" value="1"/>
</dbReference>
<evidence type="ECO:0000256" key="3">
    <source>
        <dbReference type="ARBA" id="ARBA00022692"/>
    </source>
</evidence>
<dbReference type="RefSeq" id="XP_056793390.1">
    <property type="nucleotide sequence ID" value="XM_056931359.1"/>
</dbReference>
<dbReference type="InterPro" id="IPR050352">
    <property type="entry name" value="ABCG_transporters"/>
</dbReference>
<feature type="transmembrane region" description="Helical" evidence="9">
    <location>
        <begin position="585"/>
        <end position="608"/>
    </location>
</feature>
<feature type="transmembrane region" description="Helical" evidence="9">
    <location>
        <begin position="1146"/>
        <end position="1166"/>
    </location>
</feature>
<dbReference type="GO" id="GO:0005524">
    <property type="term" value="F:ATP binding"/>
    <property type="evidence" value="ECO:0007669"/>
    <property type="project" value="UniProtKB-KW"/>
</dbReference>
<feature type="transmembrane region" description="Helical" evidence="9">
    <location>
        <begin position="1338"/>
        <end position="1359"/>
    </location>
</feature>
<dbReference type="SMART" id="SM00382">
    <property type="entry name" value="AAA"/>
    <property type="match status" value="2"/>
</dbReference>
<dbReference type="PROSITE" id="PS50893">
    <property type="entry name" value="ABC_TRANSPORTER_2"/>
    <property type="match status" value="2"/>
</dbReference>
<feature type="domain" description="ABC transporter" evidence="10">
    <location>
        <begin position="778"/>
        <end position="1025"/>
    </location>
</feature>
<feature type="transmembrane region" description="Helical" evidence="9">
    <location>
        <begin position="1186"/>
        <end position="1210"/>
    </location>
</feature>
<dbReference type="FunFam" id="3.40.50.300:FF:001433">
    <property type="entry name" value="ABC transporter, putative"/>
    <property type="match status" value="1"/>
</dbReference>
<sequence>MESLISNWNGRKIILGVSVRSSISANSRKGMDDFFNVDPTLFELGINLRENLDPGQSFRESCCRFKRDGEEQETIPSAMEKDEILAAVQRDGADLNAVVQDAAYNLSLRAVNPVNVKVTDLSLDINTAPPIWKSSPSQIRDRLRGRATQLSSKRVLDGVNAQLPSGSLTAIIGSSGSGKTSLLNMMAGRMSLSRATVVGATTFNGDADIASVRSAYVMQEDVLVPTLTVRETLRYAADLRLPPPTTQDERYAIVEQVILELGLKECADTRIGTTAHKGCSGGEKRRTSIGVQLLANPSVLFCDEPTTGLDATSAFQIIRTLKRLAQDGRTVVVSIHAPRSEIWRLFDNMILLARGSALYSGPVNESLAHFEECGHVLPPFVNPAEFFIDLAAIDNRTEELEAASRARVEQLRLAWRSRQKPPRSDEQTEKAPSSSPEKKRGSGASGKVSFRRQFRVLTSRTFKTTIRDPMGVAGSLLEAVGMAVINGWIFLQLDESLAGIRSRQGSLYTASSLNGYLILLYETYRLTIDIRLFDRERNEGVVGVPAFLLSRRVARFPLEDLPVPLLFSLIYYFMVGYRLEAAQFFIFFVLSLLTHYVAVTFAAVSIGVARSFPGASLVGNLCFTLQSFACGYFVQSQQIPVYVRWLKWCAYTFYIFGAQCANEFIGVGNSKLGNFYACPYSNDPRDPACREYTGRFIMDSLGLPSNWIWRPIVILIGFVLGQYLVAGLLLQYNRFGIDIAQARPAESASSAEKAKISIRPAEEARRVAISLDEYALEIRKRSLPWQRKRKLQILQPITAEFHPGQLNVIMGPSGSGKTSLLNSIARRLQGSASTQYRVTGQMLYNGAVPSEAVIRSVTSFVTQDDDALMPSLTVRESLRFAAGLRLPTWMTREEKNRRAEEILYKLGLGECADNLVGSELIKGISGGEKRRVTIAIQILTDPKVLLLDEPTSGLDAFTAMSIIEVLQGLAAEGRTLIMTIHQSRSDLFGHFSQVLLLARGGFPVYAGGGQEMLPHFAALGHECPQTTNPADFVLDLITVDLQQEDREAITRDRVRKLISSWSERAPQLGRTASRIATPAELGSLRRQMLPFRVTFPLVLYRSFLNFWRQPPLVMARSMQIVGISIIMALFFAPLKHDYAAVQSRMGFIQEFAALYFVGMLQNIAIYPNERDVFYREEADSCYSAETFLLAYTTIEIPFEILSSLIFGVLAAFADNLKRTVQIFLISAFNCFCIINCGESVGIMFCTLFSHVGFAVNVTSVLLSISTILGGVMSLNVNDVLQALNHLSPIKYSIANLAPFSMHGQTFDCTPSQQLADGSCPISTGEQVLELYNLNKDGAMNVMALGVCTAIYRLVAYAFVKAMRSHRLMEKWREWRQSRQAS</sequence>
<feature type="domain" description="ABC transporter" evidence="10">
    <location>
        <begin position="139"/>
        <end position="379"/>
    </location>
</feature>
<comment type="caution">
    <text evidence="11">The sequence shown here is derived from an EMBL/GenBank/DDBJ whole genome shotgun (WGS) entry which is preliminary data.</text>
</comment>
<dbReference type="Gene3D" id="3.40.50.300">
    <property type="entry name" value="P-loop containing nucleotide triphosphate hydrolases"/>
    <property type="match status" value="2"/>
</dbReference>
<feature type="transmembrane region" description="Helical" evidence="9">
    <location>
        <begin position="1222"/>
        <end position="1249"/>
    </location>
</feature>
<reference evidence="11" key="1">
    <citation type="submission" date="2022-12" db="EMBL/GenBank/DDBJ databases">
        <authorList>
            <person name="Petersen C."/>
        </authorList>
    </citation>
    <scope>NUCLEOTIDE SEQUENCE</scope>
    <source>
        <strain evidence="11">IBT 30728</strain>
    </source>
</reference>
<organism evidence="11 12">
    <name type="scientific">Penicillium diatomitis</name>
    <dbReference type="NCBI Taxonomy" id="2819901"/>
    <lineage>
        <taxon>Eukaryota</taxon>
        <taxon>Fungi</taxon>
        <taxon>Dikarya</taxon>
        <taxon>Ascomycota</taxon>
        <taxon>Pezizomycotina</taxon>
        <taxon>Eurotiomycetes</taxon>
        <taxon>Eurotiomycetidae</taxon>
        <taxon>Eurotiales</taxon>
        <taxon>Aspergillaceae</taxon>
        <taxon>Penicillium</taxon>
    </lineage>
</organism>
<dbReference type="GO" id="GO:0140359">
    <property type="term" value="F:ABC-type transporter activity"/>
    <property type="evidence" value="ECO:0007669"/>
    <property type="project" value="InterPro"/>
</dbReference>
<dbReference type="GO" id="GO:0016887">
    <property type="term" value="F:ATP hydrolysis activity"/>
    <property type="evidence" value="ECO:0007669"/>
    <property type="project" value="InterPro"/>
</dbReference>
<dbReference type="Pfam" id="PF01061">
    <property type="entry name" value="ABC2_membrane"/>
    <property type="match status" value="2"/>
</dbReference>
<dbReference type="Pfam" id="PF00005">
    <property type="entry name" value="ABC_tran"/>
    <property type="match status" value="2"/>
</dbReference>
<evidence type="ECO:0000259" key="10">
    <source>
        <dbReference type="PROSITE" id="PS50893"/>
    </source>
</evidence>
<evidence type="ECO:0000313" key="12">
    <source>
        <dbReference type="Proteomes" id="UP001148312"/>
    </source>
</evidence>
<keyword evidence="5 11" id="KW-0067">ATP-binding</keyword>
<dbReference type="InterPro" id="IPR003593">
    <property type="entry name" value="AAA+_ATPase"/>
</dbReference>
<evidence type="ECO:0000256" key="6">
    <source>
        <dbReference type="ARBA" id="ARBA00022989"/>
    </source>
</evidence>
<keyword evidence="6 9" id="KW-1133">Transmembrane helix</keyword>
<keyword evidence="7 9" id="KW-0472">Membrane</keyword>
<evidence type="ECO:0000256" key="1">
    <source>
        <dbReference type="ARBA" id="ARBA00004141"/>
    </source>
</evidence>
<dbReference type="InterPro" id="IPR027417">
    <property type="entry name" value="P-loop_NTPase"/>
</dbReference>
<evidence type="ECO:0000256" key="9">
    <source>
        <dbReference type="SAM" id="Phobius"/>
    </source>
</evidence>
<feature type="transmembrane region" description="Helical" evidence="9">
    <location>
        <begin position="708"/>
        <end position="730"/>
    </location>
</feature>
<name>A0A9W9XI87_9EURO</name>
<keyword evidence="4" id="KW-0547">Nucleotide-binding</keyword>
<evidence type="ECO:0000256" key="2">
    <source>
        <dbReference type="ARBA" id="ARBA00022448"/>
    </source>
</evidence>
<dbReference type="InterPro" id="IPR017871">
    <property type="entry name" value="ABC_transporter-like_CS"/>
</dbReference>
<evidence type="ECO:0000256" key="5">
    <source>
        <dbReference type="ARBA" id="ARBA00022840"/>
    </source>
</evidence>
<keyword evidence="2" id="KW-0813">Transport</keyword>
<keyword evidence="3 9" id="KW-0812">Transmembrane</keyword>
<dbReference type="Proteomes" id="UP001148312">
    <property type="component" value="Unassembled WGS sequence"/>
</dbReference>
<dbReference type="InterPro" id="IPR043926">
    <property type="entry name" value="ABCG_dom"/>
</dbReference>
<feature type="transmembrane region" description="Helical" evidence="9">
    <location>
        <begin position="561"/>
        <end position="579"/>
    </location>
</feature>
<dbReference type="GO" id="GO:0016020">
    <property type="term" value="C:membrane"/>
    <property type="evidence" value="ECO:0007669"/>
    <property type="project" value="UniProtKB-SubCell"/>
</dbReference>
<feature type="transmembrane region" description="Helical" evidence="9">
    <location>
        <begin position="1113"/>
        <end position="1134"/>
    </location>
</feature>
<dbReference type="InterPro" id="IPR013525">
    <property type="entry name" value="ABC2_TM"/>
</dbReference>
<reference evidence="11" key="2">
    <citation type="journal article" date="2023" name="IMA Fungus">
        <title>Comparative genomic study of the Penicillium genus elucidates a diverse pangenome and 15 lateral gene transfer events.</title>
        <authorList>
            <person name="Petersen C."/>
            <person name="Sorensen T."/>
            <person name="Nielsen M.R."/>
            <person name="Sondergaard T.E."/>
            <person name="Sorensen J.L."/>
            <person name="Fitzpatrick D.A."/>
            <person name="Frisvad J.C."/>
            <person name="Nielsen K.L."/>
        </authorList>
    </citation>
    <scope>NUCLEOTIDE SEQUENCE</scope>
    <source>
        <strain evidence="11">IBT 30728</strain>
    </source>
</reference>
<comment type="subcellular location">
    <subcellularLocation>
        <location evidence="1">Membrane</location>
        <topology evidence="1">Multi-pass membrane protein</topology>
    </subcellularLocation>
</comment>
<proteinExistence type="predicted"/>
<dbReference type="EMBL" id="JAPWDQ010000002">
    <property type="protein sequence ID" value="KAJ5493010.1"/>
    <property type="molecule type" value="Genomic_DNA"/>
</dbReference>
<dbReference type="Pfam" id="PF19055">
    <property type="entry name" value="ABC2_membrane_7"/>
    <property type="match status" value="2"/>
</dbReference>
<evidence type="ECO:0000256" key="7">
    <source>
        <dbReference type="ARBA" id="ARBA00023136"/>
    </source>
</evidence>
<dbReference type="GeneID" id="81621608"/>
<evidence type="ECO:0000313" key="11">
    <source>
        <dbReference type="EMBL" id="KAJ5493010.1"/>
    </source>
</evidence>